<evidence type="ECO:0000256" key="1">
    <source>
        <dbReference type="ARBA" id="ARBA00004651"/>
    </source>
</evidence>
<evidence type="ECO:0000313" key="8">
    <source>
        <dbReference type="Proteomes" id="UP001597480"/>
    </source>
</evidence>
<comment type="subcellular location">
    <subcellularLocation>
        <location evidence="1">Cell membrane</location>
        <topology evidence="1">Multi-pass membrane protein</topology>
    </subcellularLocation>
</comment>
<feature type="transmembrane region" description="Helical" evidence="6">
    <location>
        <begin position="387"/>
        <end position="412"/>
    </location>
</feature>
<feature type="transmembrane region" description="Helical" evidence="6">
    <location>
        <begin position="111"/>
        <end position="128"/>
    </location>
</feature>
<keyword evidence="5 6" id="KW-0472">Membrane</keyword>
<feature type="transmembrane region" description="Helical" evidence="6">
    <location>
        <begin position="362"/>
        <end position="381"/>
    </location>
</feature>
<name>A0ABW5NSU3_9FLAO</name>
<feature type="transmembrane region" description="Helical" evidence="6">
    <location>
        <begin position="80"/>
        <end position="105"/>
    </location>
</feature>
<evidence type="ECO:0000256" key="5">
    <source>
        <dbReference type="ARBA" id="ARBA00023136"/>
    </source>
</evidence>
<sequence length="489" mass="55135">MKSKTLHKQVVYFAIINYLGTAIGIISALFIYPLDFTFSGTIKFVDNMAQMLYPIMVLGASHALIKFYPELNDEKRKQLFNYSMLSVATVSVLVLFGIFVFNTVADYKDAALIYFAFPVGLALAYIDLFRKQAQDLQRLAVPTLFEKIIPKVVLPVLFLLVIKNIAGVNESLFIYAISFVLIGVFIGVYLFRHFKPGFNYRFKTLFGEISRKDYFKYSLFSFTASLGSLLAFRIDGIIIYNWISEEANGIFSNGATLASTLQIPAVGMFALYAPLISNYLKDGNLTELNVKYKEVARLLFFIGAVLYSCIVLGIDDLFSLLPTGPALKQTTSIIYILGFSVLINMATGFNTEIITYSKYYRFNMIAICCLIFVNIGLNVFFLGCTELGIIGVAYASFISVTLFNILKLLFLYKKFGLLPFDVKFAKMMLLFALSGVLVYILPDSEYHLLNLVYKTGLSLLINVIAVYKLRLVYQVNVTIDKALNKLFRK</sequence>
<feature type="transmembrane region" description="Helical" evidence="6">
    <location>
        <begin position="148"/>
        <end position="166"/>
    </location>
</feature>
<protein>
    <submittedName>
        <fullName evidence="7">Lipopolysaccharide biosynthesis protein</fullName>
    </submittedName>
</protein>
<reference evidence="8" key="1">
    <citation type="journal article" date="2019" name="Int. J. Syst. Evol. Microbiol.">
        <title>The Global Catalogue of Microorganisms (GCM) 10K type strain sequencing project: providing services to taxonomists for standard genome sequencing and annotation.</title>
        <authorList>
            <consortium name="The Broad Institute Genomics Platform"/>
            <consortium name="The Broad Institute Genome Sequencing Center for Infectious Disease"/>
            <person name="Wu L."/>
            <person name="Ma J."/>
        </authorList>
    </citation>
    <scope>NUCLEOTIDE SEQUENCE [LARGE SCALE GENOMIC DNA]</scope>
    <source>
        <strain evidence="8">KCTC 42107</strain>
    </source>
</reference>
<gene>
    <name evidence="7" type="ORF">ACFSR3_04650</name>
</gene>
<dbReference type="PANTHER" id="PTHR30250:SF11">
    <property type="entry name" value="O-ANTIGEN TRANSPORTER-RELATED"/>
    <property type="match status" value="1"/>
</dbReference>
<feature type="transmembrane region" description="Helical" evidence="6">
    <location>
        <begin position="219"/>
        <end position="243"/>
    </location>
</feature>
<dbReference type="InterPro" id="IPR050833">
    <property type="entry name" value="Poly_Biosynth_Transport"/>
</dbReference>
<evidence type="ECO:0000256" key="6">
    <source>
        <dbReference type="SAM" id="Phobius"/>
    </source>
</evidence>
<organism evidence="7 8">
    <name type="scientific">Flavobacterium suzhouense</name>
    <dbReference type="NCBI Taxonomy" id="1529638"/>
    <lineage>
        <taxon>Bacteria</taxon>
        <taxon>Pseudomonadati</taxon>
        <taxon>Bacteroidota</taxon>
        <taxon>Flavobacteriia</taxon>
        <taxon>Flavobacteriales</taxon>
        <taxon>Flavobacteriaceae</taxon>
        <taxon>Flavobacterium</taxon>
    </lineage>
</organism>
<feature type="transmembrane region" description="Helical" evidence="6">
    <location>
        <begin position="12"/>
        <end position="31"/>
    </location>
</feature>
<evidence type="ECO:0000256" key="3">
    <source>
        <dbReference type="ARBA" id="ARBA00022692"/>
    </source>
</evidence>
<accession>A0ABW5NSU3</accession>
<evidence type="ECO:0000256" key="2">
    <source>
        <dbReference type="ARBA" id="ARBA00022475"/>
    </source>
</evidence>
<proteinExistence type="predicted"/>
<feature type="transmembrane region" description="Helical" evidence="6">
    <location>
        <begin position="424"/>
        <end position="442"/>
    </location>
</feature>
<keyword evidence="3 6" id="KW-0812">Transmembrane</keyword>
<dbReference type="EMBL" id="JBHUMD010000005">
    <property type="protein sequence ID" value="MFD2601337.1"/>
    <property type="molecule type" value="Genomic_DNA"/>
</dbReference>
<feature type="transmembrane region" description="Helical" evidence="6">
    <location>
        <begin position="295"/>
        <end position="313"/>
    </location>
</feature>
<feature type="transmembrane region" description="Helical" evidence="6">
    <location>
        <begin position="51"/>
        <end position="68"/>
    </location>
</feature>
<feature type="transmembrane region" description="Helical" evidence="6">
    <location>
        <begin position="255"/>
        <end position="275"/>
    </location>
</feature>
<feature type="transmembrane region" description="Helical" evidence="6">
    <location>
        <begin position="448"/>
        <end position="467"/>
    </location>
</feature>
<feature type="transmembrane region" description="Helical" evidence="6">
    <location>
        <begin position="333"/>
        <end position="350"/>
    </location>
</feature>
<comment type="caution">
    <text evidence="7">The sequence shown here is derived from an EMBL/GenBank/DDBJ whole genome shotgun (WGS) entry which is preliminary data.</text>
</comment>
<evidence type="ECO:0000256" key="4">
    <source>
        <dbReference type="ARBA" id="ARBA00022989"/>
    </source>
</evidence>
<dbReference type="RefSeq" id="WP_379819924.1">
    <property type="nucleotide sequence ID" value="NZ_JBHUMD010000005.1"/>
</dbReference>
<evidence type="ECO:0000313" key="7">
    <source>
        <dbReference type="EMBL" id="MFD2601337.1"/>
    </source>
</evidence>
<dbReference type="Proteomes" id="UP001597480">
    <property type="component" value="Unassembled WGS sequence"/>
</dbReference>
<feature type="transmembrane region" description="Helical" evidence="6">
    <location>
        <begin position="172"/>
        <end position="191"/>
    </location>
</feature>
<dbReference type="Pfam" id="PF01943">
    <property type="entry name" value="Polysacc_synt"/>
    <property type="match status" value="1"/>
</dbReference>
<dbReference type="PANTHER" id="PTHR30250">
    <property type="entry name" value="PST FAMILY PREDICTED COLANIC ACID TRANSPORTER"/>
    <property type="match status" value="1"/>
</dbReference>
<keyword evidence="8" id="KW-1185">Reference proteome</keyword>
<keyword evidence="2" id="KW-1003">Cell membrane</keyword>
<dbReference type="InterPro" id="IPR002797">
    <property type="entry name" value="Polysacc_synth"/>
</dbReference>
<keyword evidence="4 6" id="KW-1133">Transmembrane helix</keyword>